<proteinExistence type="predicted"/>
<comment type="caution">
    <text evidence="1">The sequence shown here is derived from an EMBL/GenBank/DDBJ whole genome shotgun (WGS) entry which is preliminary data.</text>
</comment>
<dbReference type="GeneID" id="95571773"/>
<dbReference type="EMBL" id="AEVT01000093">
    <property type="protein sequence ID" value="EGA69127.1"/>
    <property type="molecule type" value="Genomic_DNA"/>
</dbReference>
<organism evidence="1 2">
    <name type="scientific">Vibrio sinaloensis DSM 21326</name>
    <dbReference type="NCBI Taxonomy" id="945550"/>
    <lineage>
        <taxon>Bacteria</taxon>
        <taxon>Pseudomonadati</taxon>
        <taxon>Pseudomonadota</taxon>
        <taxon>Gammaproteobacteria</taxon>
        <taxon>Vibrionales</taxon>
        <taxon>Vibrionaceae</taxon>
        <taxon>Vibrio</taxon>
        <taxon>Vibrio oreintalis group</taxon>
    </lineage>
</organism>
<accession>E8MAH8</accession>
<dbReference type="Proteomes" id="UP000006228">
    <property type="component" value="Unassembled WGS sequence"/>
</dbReference>
<evidence type="ECO:0000313" key="1">
    <source>
        <dbReference type="EMBL" id="EGA69127.1"/>
    </source>
</evidence>
<protein>
    <submittedName>
        <fullName evidence="1">Uncharacterized protein</fullName>
    </submittedName>
</protein>
<sequence length="45" mass="5796">MFKKHLNDPVNWVEFIRENNIERQEQKWWRDHLNLDYTFNDEFEA</sequence>
<gene>
    <name evidence="1" type="ORF">VISI1226_07468</name>
</gene>
<dbReference type="RefSeq" id="WP_008079389.1">
    <property type="nucleotide sequence ID" value="NZ_AEVT01000093.1"/>
</dbReference>
<reference evidence="1 2" key="1">
    <citation type="journal article" date="2012" name="Int. J. Syst. Evol. Microbiol.">
        <title>Vibrio caribbeanicus sp. nov., isolated from the marine sponge Scleritoderma cyanea.</title>
        <authorList>
            <person name="Hoffmann M."/>
            <person name="Monday S.R."/>
            <person name="Allard M.W."/>
            <person name="Strain E.A."/>
            <person name="Whittaker P."/>
            <person name="Naum M."/>
            <person name="McCarthy P.J."/>
            <person name="Lopez J.V."/>
            <person name="Fischer M."/>
            <person name="Brown E.W."/>
        </authorList>
    </citation>
    <scope>NUCLEOTIDE SEQUENCE [LARGE SCALE GENOMIC DNA]</scope>
    <source>
        <strain evidence="2">DSMZ 21326</strain>
    </source>
</reference>
<evidence type="ECO:0000313" key="2">
    <source>
        <dbReference type="Proteomes" id="UP000006228"/>
    </source>
</evidence>
<name>E8MAH8_PHOS4</name>
<dbReference type="AlphaFoldDB" id="E8MAH8"/>